<name>A0A382Q9R0_9ZZZZ</name>
<organism evidence="1">
    <name type="scientific">marine metagenome</name>
    <dbReference type="NCBI Taxonomy" id="408172"/>
    <lineage>
        <taxon>unclassified sequences</taxon>
        <taxon>metagenomes</taxon>
        <taxon>ecological metagenomes</taxon>
    </lineage>
</organism>
<sequence>MRIISLTLTAISLLFIGCEDQQNGYTDREIKLESLIEEDDAFGLEGLEDDLDKLLFEDEYTSGEDSLESIAKINLGKVMEIHHPDSGYTFRFGKRINSISKTVIYTHEEDTSTAEIIRIVSGDFIC</sequence>
<feature type="non-terminal residue" evidence="1">
    <location>
        <position position="126"/>
    </location>
</feature>
<accession>A0A382Q9R0</accession>
<gene>
    <name evidence="1" type="ORF">METZ01_LOCUS335000</name>
</gene>
<evidence type="ECO:0000313" key="1">
    <source>
        <dbReference type="EMBL" id="SVC82146.1"/>
    </source>
</evidence>
<dbReference type="PROSITE" id="PS51257">
    <property type="entry name" value="PROKAR_LIPOPROTEIN"/>
    <property type="match status" value="1"/>
</dbReference>
<proteinExistence type="predicted"/>
<dbReference type="EMBL" id="UINC01112894">
    <property type="protein sequence ID" value="SVC82146.1"/>
    <property type="molecule type" value="Genomic_DNA"/>
</dbReference>
<reference evidence="1" key="1">
    <citation type="submission" date="2018-05" db="EMBL/GenBank/DDBJ databases">
        <authorList>
            <person name="Lanie J.A."/>
            <person name="Ng W.-L."/>
            <person name="Kazmierczak K.M."/>
            <person name="Andrzejewski T.M."/>
            <person name="Davidsen T.M."/>
            <person name="Wayne K.J."/>
            <person name="Tettelin H."/>
            <person name="Glass J.I."/>
            <person name="Rusch D."/>
            <person name="Podicherti R."/>
            <person name="Tsui H.-C.T."/>
            <person name="Winkler M.E."/>
        </authorList>
    </citation>
    <scope>NUCLEOTIDE SEQUENCE</scope>
</reference>
<protein>
    <submittedName>
        <fullName evidence="1">Uncharacterized protein</fullName>
    </submittedName>
</protein>
<dbReference type="AlphaFoldDB" id="A0A382Q9R0"/>